<sequence length="612" mass="65147">MDTTSSEWSSERAEQFGHYELLDLLGRGGMGEVYRARDTKTDRIVALKLLPPHLARDAVFQQRFRREAHAAAGVNDPHVVPIHGYGEIGGRLYLDMRLIEGMTLAAILSKRAAPLGPELATVVVEQVGSALDAAHAAGLVHRDVKPSNILISEREFVYLIDFGLARTTTEPGVTTAGNTLGTLAYMAPERFNGGPSDPRSDVYALTCVLYECLTGNRPYPSDSLEQQIAGHLVAPPPRPSDADPALAAFDEVIATGMAKDPAGRYDSASTLGAAARRAVERPKIRPARRAARRSAHRARPHPLSRRRVLGATAIGLLVASVCTFGAWQLRGASDERTRAATIVESTAPAQGAFADGAIASIAAQVPADIRAAGRLVIGVNVPYAPNEFRDSYGQLTGFDVDLMDAVARTLGLTPDYRETGFDAIITSVVAGSFDVGMSSVTDTRAREQLADFVNYFKAGTLWAQRPGAGIDPDDACGLRVGVAYGVIQETEEIPAKSQACEAAGRPPIDKAVYTRQDDLTAALIAGDVDAMSADSPVTGFAVKTSGGALETAGEVFDAGLYGWPVPKDSELAEALHAALEHLMSTGEYRTIATMWGVELGMIDRPRINGATR</sequence>
<reference evidence="14 15" key="1">
    <citation type="submission" date="2018-12" db="EMBL/GenBank/DDBJ databases">
        <authorList>
            <consortium name="Pathogen Informatics"/>
        </authorList>
    </citation>
    <scope>NUCLEOTIDE SEQUENCE [LARGE SCALE GENOMIC DNA]</scope>
    <source>
        <strain evidence="14 15">NCTC10485</strain>
    </source>
</reference>
<dbReference type="PANTHER" id="PTHR43289:SF6">
    <property type="entry name" value="SERINE_THREONINE-PROTEIN KINASE NEKL-3"/>
    <property type="match status" value="1"/>
</dbReference>
<dbReference type="FunFam" id="1.10.510.10:FF:000021">
    <property type="entry name" value="Serine/threonine protein kinase"/>
    <property type="match status" value="1"/>
</dbReference>
<organism evidence="14 15">
    <name type="scientific">Mycolicibacterium chitae</name>
    <name type="common">Mycobacterium chitae</name>
    <dbReference type="NCBI Taxonomy" id="1792"/>
    <lineage>
        <taxon>Bacteria</taxon>
        <taxon>Bacillati</taxon>
        <taxon>Actinomycetota</taxon>
        <taxon>Actinomycetes</taxon>
        <taxon>Mycobacteriales</taxon>
        <taxon>Mycobacteriaceae</taxon>
        <taxon>Mycolicibacterium</taxon>
    </lineage>
</organism>
<dbReference type="Gene3D" id="1.10.510.10">
    <property type="entry name" value="Transferase(Phosphotransferase) domain 1"/>
    <property type="match status" value="1"/>
</dbReference>
<proteinExistence type="predicted"/>
<dbReference type="Pfam" id="PF00497">
    <property type="entry name" value="SBP_bac_3"/>
    <property type="match status" value="1"/>
</dbReference>
<evidence type="ECO:0000256" key="2">
    <source>
        <dbReference type="ARBA" id="ARBA00012513"/>
    </source>
</evidence>
<dbReference type="EMBL" id="LR134355">
    <property type="protein sequence ID" value="VEG48218.1"/>
    <property type="molecule type" value="Genomic_DNA"/>
</dbReference>
<keyword evidence="4" id="KW-0723">Serine/threonine-protein kinase</keyword>
<dbReference type="PROSITE" id="PS00108">
    <property type="entry name" value="PROTEIN_KINASE_ST"/>
    <property type="match status" value="1"/>
</dbReference>
<keyword evidence="11" id="KW-0472">Membrane</keyword>
<dbReference type="CDD" id="cd01004">
    <property type="entry name" value="PBP2_MidA_like"/>
    <property type="match status" value="1"/>
</dbReference>
<dbReference type="PANTHER" id="PTHR43289">
    <property type="entry name" value="MITOGEN-ACTIVATED PROTEIN KINASE KINASE KINASE 20-RELATED"/>
    <property type="match status" value="1"/>
</dbReference>
<comment type="subcellular location">
    <subcellularLocation>
        <location evidence="1">Cell membrane</location>
        <topology evidence="1">Single-pass membrane protein</topology>
    </subcellularLocation>
</comment>
<dbReference type="SUPFAM" id="SSF56112">
    <property type="entry name" value="Protein kinase-like (PK-like)"/>
    <property type="match status" value="1"/>
</dbReference>
<dbReference type="InterPro" id="IPR011009">
    <property type="entry name" value="Kinase-like_dom_sf"/>
</dbReference>
<evidence type="ECO:0000256" key="11">
    <source>
        <dbReference type="ARBA" id="ARBA00023136"/>
    </source>
</evidence>
<evidence type="ECO:0000313" key="15">
    <source>
        <dbReference type="Proteomes" id="UP000282551"/>
    </source>
</evidence>
<keyword evidence="10" id="KW-1133">Transmembrane helix</keyword>
<keyword evidence="6" id="KW-0812">Transmembrane</keyword>
<dbReference type="SUPFAM" id="SSF53850">
    <property type="entry name" value="Periplasmic binding protein-like II"/>
    <property type="match status" value="1"/>
</dbReference>
<dbReference type="InterPro" id="IPR001638">
    <property type="entry name" value="Solute-binding_3/MltF_N"/>
</dbReference>
<dbReference type="Proteomes" id="UP000282551">
    <property type="component" value="Chromosome"/>
</dbReference>
<dbReference type="SMART" id="SM00220">
    <property type="entry name" value="S_TKc"/>
    <property type="match status" value="1"/>
</dbReference>
<evidence type="ECO:0000256" key="10">
    <source>
        <dbReference type="ARBA" id="ARBA00022989"/>
    </source>
</evidence>
<accession>A0A3S5EIE8</accession>
<keyword evidence="8" id="KW-0418">Kinase</keyword>
<evidence type="ECO:0000313" key="14">
    <source>
        <dbReference type="EMBL" id="VEG48218.1"/>
    </source>
</evidence>
<dbReference type="PROSITE" id="PS50011">
    <property type="entry name" value="PROTEIN_KINASE_DOM"/>
    <property type="match status" value="1"/>
</dbReference>
<dbReference type="PROSITE" id="PS00107">
    <property type="entry name" value="PROTEIN_KINASE_ATP"/>
    <property type="match status" value="1"/>
</dbReference>
<dbReference type="GO" id="GO:0005886">
    <property type="term" value="C:plasma membrane"/>
    <property type="evidence" value="ECO:0007669"/>
    <property type="project" value="UniProtKB-SubCell"/>
</dbReference>
<evidence type="ECO:0000256" key="7">
    <source>
        <dbReference type="ARBA" id="ARBA00022741"/>
    </source>
</evidence>
<evidence type="ECO:0000259" key="13">
    <source>
        <dbReference type="PROSITE" id="PS50011"/>
    </source>
</evidence>
<dbReference type="Gene3D" id="3.40.190.10">
    <property type="entry name" value="Periplasmic binding protein-like II"/>
    <property type="match status" value="2"/>
</dbReference>
<feature type="binding site" evidence="12">
    <location>
        <position position="48"/>
    </location>
    <ligand>
        <name>ATP</name>
        <dbReference type="ChEBI" id="CHEBI:30616"/>
    </ligand>
</feature>
<dbReference type="EC" id="2.7.11.1" evidence="2"/>
<dbReference type="Gene3D" id="3.30.200.20">
    <property type="entry name" value="Phosphorylase Kinase, domain 1"/>
    <property type="match status" value="1"/>
</dbReference>
<keyword evidence="5 14" id="KW-0808">Transferase</keyword>
<dbReference type="GO" id="GO:0004674">
    <property type="term" value="F:protein serine/threonine kinase activity"/>
    <property type="evidence" value="ECO:0007669"/>
    <property type="project" value="UniProtKB-KW"/>
</dbReference>
<evidence type="ECO:0000256" key="1">
    <source>
        <dbReference type="ARBA" id="ARBA00004162"/>
    </source>
</evidence>
<name>A0A3S5EIE8_MYCCI</name>
<evidence type="ECO:0000256" key="4">
    <source>
        <dbReference type="ARBA" id="ARBA00022527"/>
    </source>
</evidence>
<keyword evidence="3" id="KW-1003">Cell membrane</keyword>
<dbReference type="InterPro" id="IPR017441">
    <property type="entry name" value="Protein_kinase_ATP_BS"/>
</dbReference>
<dbReference type="Pfam" id="PF00069">
    <property type="entry name" value="Pkinase"/>
    <property type="match status" value="1"/>
</dbReference>
<keyword evidence="7 12" id="KW-0547">Nucleotide-binding</keyword>
<evidence type="ECO:0000256" key="8">
    <source>
        <dbReference type="ARBA" id="ARBA00022777"/>
    </source>
</evidence>
<keyword evidence="15" id="KW-1185">Reference proteome</keyword>
<evidence type="ECO:0000256" key="5">
    <source>
        <dbReference type="ARBA" id="ARBA00022679"/>
    </source>
</evidence>
<keyword evidence="9 12" id="KW-0067">ATP-binding</keyword>
<dbReference type="InterPro" id="IPR008271">
    <property type="entry name" value="Ser/Thr_kinase_AS"/>
</dbReference>
<dbReference type="CDD" id="cd14014">
    <property type="entry name" value="STKc_PknB_like"/>
    <property type="match status" value="1"/>
</dbReference>
<dbReference type="AlphaFoldDB" id="A0A3S5EIE8"/>
<feature type="domain" description="Protein kinase" evidence="13">
    <location>
        <begin position="19"/>
        <end position="284"/>
    </location>
</feature>
<gene>
    <name evidence="14" type="primary">pknD_1</name>
    <name evidence="14" type="ORF">NCTC10485_02512</name>
</gene>
<dbReference type="InterPro" id="IPR000719">
    <property type="entry name" value="Prot_kinase_dom"/>
</dbReference>
<evidence type="ECO:0000256" key="3">
    <source>
        <dbReference type="ARBA" id="ARBA00022475"/>
    </source>
</evidence>
<dbReference type="SMART" id="SM00062">
    <property type="entry name" value="PBPb"/>
    <property type="match status" value="1"/>
</dbReference>
<evidence type="ECO:0000256" key="6">
    <source>
        <dbReference type="ARBA" id="ARBA00022692"/>
    </source>
</evidence>
<protein>
    <recommendedName>
        <fullName evidence="2">non-specific serine/threonine protein kinase</fullName>
        <ecNumber evidence="2">2.7.11.1</ecNumber>
    </recommendedName>
</protein>
<dbReference type="GO" id="GO:0080090">
    <property type="term" value="P:regulation of primary metabolic process"/>
    <property type="evidence" value="ECO:0007669"/>
    <property type="project" value="UniProtKB-ARBA"/>
</dbReference>
<evidence type="ECO:0000256" key="9">
    <source>
        <dbReference type="ARBA" id="ARBA00022840"/>
    </source>
</evidence>
<dbReference type="GO" id="GO:0005524">
    <property type="term" value="F:ATP binding"/>
    <property type="evidence" value="ECO:0007669"/>
    <property type="project" value="UniProtKB-UniRule"/>
</dbReference>
<evidence type="ECO:0000256" key="12">
    <source>
        <dbReference type="PROSITE-ProRule" id="PRU10141"/>
    </source>
</evidence>